<gene>
    <name evidence="1" type="ordered locus">CHU_1486</name>
</gene>
<name>A0A6N4SR02_CYTH3</name>
<sequence>MIISTTMTLQKYKTKKLFTVREYKFKELVEIYKVDAKTLRKWMMLFEVKISLDGLYFKIRQVEAIKDTLGFPYFIYDIDCDLSDGEKKMMSKPFEVRPYKFKELCAMYNKHPTTMRRWLAPFKEQIGDLIGGYYLIPQIEAIIEHIDLPYTITDATESEIEQGNPKQSKVA</sequence>
<evidence type="ECO:0000313" key="2">
    <source>
        <dbReference type="Proteomes" id="UP000001822"/>
    </source>
</evidence>
<accession>A0A6N4SR02</accession>
<dbReference type="Proteomes" id="UP000001822">
    <property type="component" value="Chromosome"/>
</dbReference>
<dbReference type="KEGG" id="chu:CHU_1486"/>
<proteinExistence type="predicted"/>
<dbReference type="EMBL" id="CP000383">
    <property type="protein sequence ID" value="ABG58757.1"/>
    <property type="molecule type" value="Genomic_DNA"/>
</dbReference>
<evidence type="ECO:0000313" key="1">
    <source>
        <dbReference type="EMBL" id="ABG58757.1"/>
    </source>
</evidence>
<organism evidence="1 2">
    <name type="scientific">Cytophaga hutchinsonii (strain ATCC 33406 / DSM 1761 / CIP 103989 / NBRC 15051 / NCIMB 9469 / D465)</name>
    <dbReference type="NCBI Taxonomy" id="269798"/>
    <lineage>
        <taxon>Bacteria</taxon>
        <taxon>Pseudomonadati</taxon>
        <taxon>Bacteroidota</taxon>
        <taxon>Cytophagia</taxon>
        <taxon>Cytophagales</taxon>
        <taxon>Cytophagaceae</taxon>
        <taxon>Cytophaga</taxon>
    </lineage>
</organism>
<reference evidence="1 2" key="1">
    <citation type="journal article" date="2007" name="Appl. Environ. Microbiol.">
        <title>Genome sequence of the cellulolytic gliding bacterium Cytophaga hutchinsonii.</title>
        <authorList>
            <person name="Xie G."/>
            <person name="Bruce D.C."/>
            <person name="Challacombe J.F."/>
            <person name="Chertkov O."/>
            <person name="Detter J.C."/>
            <person name="Gilna P."/>
            <person name="Han C.S."/>
            <person name="Lucas S."/>
            <person name="Misra M."/>
            <person name="Myers G.L."/>
            <person name="Richardson P."/>
            <person name="Tapia R."/>
            <person name="Thayer N."/>
            <person name="Thompson L.S."/>
            <person name="Brettin T.S."/>
            <person name="Henrissat B."/>
            <person name="Wilson D.B."/>
            <person name="McBride M.J."/>
        </authorList>
    </citation>
    <scope>NUCLEOTIDE SEQUENCE [LARGE SCALE GENOMIC DNA]</scope>
    <source>
        <strain evidence="2">ATCC 33406 / DSM 1761 / CIP 103989 / NBRC 15051 / NCIMB 9469 / D465</strain>
    </source>
</reference>
<keyword evidence="2" id="KW-1185">Reference proteome</keyword>
<dbReference type="AlphaFoldDB" id="A0A6N4SR02"/>
<protein>
    <submittedName>
        <fullName evidence="1">Uncharacterized protein</fullName>
    </submittedName>
</protein>